<dbReference type="OrthoDB" id="76910at2759"/>
<gene>
    <name evidence="2" type="ORF">PHPALM_10390</name>
</gene>
<keyword evidence="1" id="KW-0175">Coiled coil</keyword>
<accession>A0A2P4Y4W6</accession>
<keyword evidence="3" id="KW-1185">Reference proteome</keyword>
<evidence type="ECO:0000256" key="1">
    <source>
        <dbReference type="SAM" id="Coils"/>
    </source>
</evidence>
<feature type="coiled-coil region" evidence="1">
    <location>
        <begin position="241"/>
        <end position="296"/>
    </location>
</feature>
<sequence length="426" mass="49254">MCKYKSNYELLCSQLGELNAQIGLQLQRHEADVIALQASIADLQTEKVALEAQLLDVQQALTIQRDAAEQDREYSEHVHRQLGTAAELLKSTEKRLGQQEEHYEAEVERLKSQLVIRNDECGEYQGRVKRLEEEIEVFRAREIAAKEQQILQRQREKSKYKQELMTRTVKLRAVSDELEAQRSALRATKKQAAIVQAENDTLHKQLATVKRDGAHLSNIIDSQRVEHESYAGEFLQTKKAKKQLAKRVAALAQEMEQLQNKLADVKDELAFKNGELENCRDELKSLHIELRRTSQSLDIQHSNDKLMKQVETIQTTENEQCAKDLIEEKDQQPESKYRKELVRMRELLADNQQRATESSKDVQKLRRELLGVQELLHGCTDDGRDSTRQPIDRWADVMQNSDKGEKPVHKSTIMKQVYTFGHLKHE</sequence>
<feature type="coiled-coil region" evidence="1">
    <location>
        <begin position="26"/>
        <end position="60"/>
    </location>
</feature>
<dbReference type="EMBL" id="NCKW01005448">
    <property type="protein sequence ID" value="POM72836.1"/>
    <property type="molecule type" value="Genomic_DNA"/>
</dbReference>
<reference evidence="2 3" key="1">
    <citation type="journal article" date="2017" name="Genome Biol. Evol.">
        <title>Phytophthora megakarya and P. palmivora, closely related causal agents of cacao black pod rot, underwent increases in genome sizes and gene numbers by different mechanisms.</title>
        <authorList>
            <person name="Ali S.S."/>
            <person name="Shao J."/>
            <person name="Lary D.J."/>
            <person name="Kronmiller B."/>
            <person name="Shen D."/>
            <person name="Strem M.D."/>
            <person name="Amoako-Attah I."/>
            <person name="Akrofi A.Y."/>
            <person name="Begoude B.A."/>
            <person name="Ten Hoopen G.M."/>
            <person name="Coulibaly K."/>
            <person name="Kebe B.I."/>
            <person name="Melnick R.L."/>
            <person name="Guiltinan M.J."/>
            <person name="Tyler B.M."/>
            <person name="Meinhardt L.W."/>
            <person name="Bailey B.A."/>
        </authorList>
    </citation>
    <scope>NUCLEOTIDE SEQUENCE [LARGE SCALE GENOMIC DNA]</scope>
    <source>
        <strain evidence="3">sbr112.9</strain>
    </source>
</reference>
<dbReference type="AlphaFoldDB" id="A0A2P4Y4W6"/>
<feature type="coiled-coil region" evidence="1">
    <location>
        <begin position="93"/>
        <end position="191"/>
    </location>
</feature>
<organism evidence="2 3">
    <name type="scientific">Phytophthora palmivora</name>
    <dbReference type="NCBI Taxonomy" id="4796"/>
    <lineage>
        <taxon>Eukaryota</taxon>
        <taxon>Sar</taxon>
        <taxon>Stramenopiles</taxon>
        <taxon>Oomycota</taxon>
        <taxon>Peronosporomycetes</taxon>
        <taxon>Peronosporales</taxon>
        <taxon>Peronosporaceae</taxon>
        <taxon>Phytophthora</taxon>
    </lineage>
</organism>
<dbReference type="Gene3D" id="1.20.5.170">
    <property type="match status" value="1"/>
</dbReference>
<proteinExistence type="predicted"/>
<protein>
    <submittedName>
        <fullName evidence="2">Uncharacterized protein</fullName>
    </submittedName>
</protein>
<evidence type="ECO:0000313" key="3">
    <source>
        <dbReference type="Proteomes" id="UP000237271"/>
    </source>
</evidence>
<name>A0A2P4Y4W6_9STRA</name>
<evidence type="ECO:0000313" key="2">
    <source>
        <dbReference type="EMBL" id="POM72836.1"/>
    </source>
</evidence>
<dbReference type="Proteomes" id="UP000237271">
    <property type="component" value="Unassembled WGS sequence"/>
</dbReference>
<comment type="caution">
    <text evidence="2">The sequence shown here is derived from an EMBL/GenBank/DDBJ whole genome shotgun (WGS) entry which is preliminary data.</text>
</comment>